<dbReference type="AlphaFoldDB" id="A0A0A8XZL1"/>
<organism evidence="1">
    <name type="scientific">Arundo donax</name>
    <name type="common">Giant reed</name>
    <name type="synonym">Donax arundinaceus</name>
    <dbReference type="NCBI Taxonomy" id="35708"/>
    <lineage>
        <taxon>Eukaryota</taxon>
        <taxon>Viridiplantae</taxon>
        <taxon>Streptophyta</taxon>
        <taxon>Embryophyta</taxon>
        <taxon>Tracheophyta</taxon>
        <taxon>Spermatophyta</taxon>
        <taxon>Magnoliopsida</taxon>
        <taxon>Liliopsida</taxon>
        <taxon>Poales</taxon>
        <taxon>Poaceae</taxon>
        <taxon>PACMAD clade</taxon>
        <taxon>Arundinoideae</taxon>
        <taxon>Arundineae</taxon>
        <taxon>Arundo</taxon>
    </lineage>
</organism>
<proteinExistence type="predicted"/>
<dbReference type="EMBL" id="GBRH01278446">
    <property type="protein sequence ID" value="JAD19449.1"/>
    <property type="molecule type" value="Transcribed_RNA"/>
</dbReference>
<reference evidence="1" key="1">
    <citation type="submission" date="2014-09" db="EMBL/GenBank/DDBJ databases">
        <authorList>
            <person name="Magalhaes I.L.F."/>
            <person name="Oliveira U."/>
            <person name="Santos F.R."/>
            <person name="Vidigal T.H.D.A."/>
            <person name="Brescovit A.D."/>
            <person name="Santos A.J."/>
        </authorList>
    </citation>
    <scope>NUCLEOTIDE SEQUENCE</scope>
    <source>
        <tissue evidence="1">Shoot tissue taken approximately 20 cm above the soil surface</tissue>
    </source>
</reference>
<evidence type="ECO:0000313" key="1">
    <source>
        <dbReference type="EMBL" id="JAD19449.1"/>
    </source>
</evidence>
<accession>A0A0A8XZL1</accession>
<sequence>MQELKLVTLQTGRDHNDTNFCWVLQTHLVDRMASLLWCTHVSLHRFLM</sequence>
<protein>
    <submittedName>
        <fullName evidence="1">Uncharacterized protein</fullName>
    </submittedName>
</protein>
<name>A0A0A8XZL1_ARUDO</name>
<reference evidence="1" key="2">
    <citation type="journal article" date="2015" name="Data Brief">
        <title>Shoot transcriptome of the giant reed, Arundo donax.</title>
        <authorList>
            <person name="Barrero R.A."/>
            <person name="Guerrero F.D."/>
            <person name="Moolhuijzen P."/>
            <person name="Goolsby J.A."/>
            <person name="Tidwell J."/>
            <person name="Bellgard S.E."/>
            <person name="Bellgard M.I."/>
        </authorList>
    </citation>
    <scope>NUCLEOTIDE SEQUENCE</scope>
    <source>
        <tissue evidence="1">Shoot tissue taken approximately 20 cm above the soil surface</tissue>
    </source>
</reference>